<feature type="domain" description="C2H2-type" evidence="7">
    <location>
        <begin position="69"/>
        <end position="96"/>
    </location>
</feature>
<sequence>MDPTIAADRFLECLTTIYPSDSERVETEIRNLKRKLDEMDDKFSECDEEQLLHEVEKVERELKKTRLEFICDICGKTYSQKRNKIQHMKTHCTSYDCGKCGKSYSRKYARKQHEKKCTKDLKSNVKPNKLTCKHCGVPFNSYDELFQHVIENHPLKKEDKKEKVEYPKEGQSVLEFKAFHKSMRVPMVVYADFEALACKIDTCLPDPNIASTTHRTKFKACSYAYQVVCTNEKYSKPPVIYRGENAVEHFFDDLFKEEEYIKDILGDPEPLIMTDETEKQFKKATHCYVCNRMFTDKLIKVRDHSHVGVTGDENAPSYSTPIKEFIGLRPKMYSLIYDVKNGDGTILEKEKRTAKGIAKCAIDQQIIHIHYKQGLFGNKMTERYEFNSKS</sequence>
<dbReference type="GO" id="GO:0005634">
    <property type="term" value="C:nucleus"/>
    <property type="evidence" value="ECO:0007669"/>
    <property type="project" value="TreeGrafter"/>
</dbReference>
<dbReference type="Pfam" id="PF00096">
    <property type="entry name" value="zf-C2H2"/>
    <property type="match status" value="1"/>
</dbReference>
<evidence type="ECO:0000313" key="8">
    <source>
        <dbReference type="EMBL" id="CAC5383162.1"/>
    </source>
</evidence>
<keyword evidence="1" id="KW-0479">Metal-binding</keyword>
<evidence type="ECO:0000256" key="2">
    <source>
        <dbReference type="ARBA" id="ARBA00022737"/>
    </source>
</evidence>
<keyword evidence="4" id="KW-0862">Zinc</keyword>
<proteinExistence type="predicted"/>
<feature type="coiled-coil region" evidence="6">
    <location>
        <begin position="22"/>
        <end position="68"/>
    </location>
</feature>
<evidence type="ECO:0000259" key="7">
    <source>
        <dbReference type="PROSITE" id="PS50157"/>
    </source>
</evidence>
<dbReference type="PANTHER" id="PTHR24409:SF295">
    <property type="entry name" value="AZ2-RELATED"/>
    <property type="match status" value="1"/>
</dbReference>
<evidence type="ECO:0000256" key="5">
    <source>
        <dbReference type="PROSITE-ProRule" id="PRU00042"/>
    </source>
</evidence>
<dbReference type="GO" id="GO:0008270">
    <property type="term" value="F:zinc ion binding"/>
    <property type="evidence" value="ECO:0007669"/>
    <property type="project" value="UniProtKB-KW"/>
</dbReference>
<dbReference type="PANTHER" id="PTHR24409">
    <property type="entry name" value="ZINC FINGER PROTEIN 142"/>
    <property type="match status" value="1"/>
</dbReference>
<dbReference type="Proteomes" id="UP000507470">
    <property type="component" value="Unassembled WGS sequence"/>
</dbReference>
<reference evidence="8 9" key="1">
    <citation type="submission" date="2020-06" db="EMBL/GenBank/DDBJ databases">
        <authorList>
            <person name="Li R."/>
            <person name="Bekaert M."/>
        </authorList>
    </citation>
    <scope>NUCLEOTIDE SEQUENCE [LARGE SCALE GENOMIC DNA]</scope>
    <source>
        <strain evidence="9">wild</strain>
    </source>
</reference>
<dbReference type="PROSITE" id="PS00028">
    <property type="entry name" value="ZINC_FINGER_C2H2_1"/>
    <property type="match status" value="2"/>
</dbReference>
<dbReference type="EMBL" id="CACVKT020003353">
    <property type="protein sequence ID" value="CAC5383162.1"/>
    <property type="molecule type" value="Genomic_DNA"/>
</dbReference>
<dbReference type="PROSITE" id="PS50157">
    <property type="entry name" value="ZINC_FINGER_C2H2_2"/>
    <property type="match status" value="3"/>
</dbReference>
<protein>
    <recommendedName>
        <fullName evidence="7">C2H2-type domain-containing protein</fullName>
    </recommendedName>
</protein>
<dbReference type="OrthoDB" id="407106at2759"/>
<keyword evidence="2" id="KW-0677">Repeat</keyword>
<gene>
    <name evidence="8" type="ORF">MCOR_18934</name>
</gene>
<evidence type="ECO:0000256" key="1">
    <source>
        <dbReference type="ARBA" id="ARBA00022723"/>
    </source>
</evidence>
<dbReference type="InterPro" id="IPR013087">
    <property type="entry name" value="Znf_C2H2_type"/>
</dbReference>
<keyword evidence="3 5" id="KW-0863">Zinc-finger</keyword>
<dbReference type="Gene3D" id="3.30.160.60">
    <property type="entry name" value="Classic Zinc Finger"/>
    <property type="match status" value="2"/>
</dbReference>
<name>A0A6J8BHC3_MYTCO</name>
<organism evidence="8 9">
    <name type="scientific">Mytilus coruscus</name>
    <name type="common">Sea mussel</name>
    <dbReference type="NCBI Taxonomy" id="42192"/>
    <lineage>
        <taxon>Eukaryota</taxon>
        <taxon>Metazoa</taxon>
        <taxon>Spiralia</taxon>
        <taxon>Lophotrochozoa</taxon>
        <taxon>Mollusca</taxon>
        <taxon>Bivalvia</taxon>
        <taxon>Autobranchia</taxon>
        <taxon>Pteriomorphia</taxon>
        <taxon>Mytilida</taxon>
        <taxon>Mytiloidea</taxon>
        <taxon>Mytilidae</taxon>
        <taxon>Mytilinae</taxon>
        <taxon>Mytilus</taxon>
    </lineage>
</organism>
<feature type="domain" description="C2H2-type" evidence="7">
    <location>
        <begin position="130"/>
        <end position="158"/>
    </location>
</feature>
<evidence type="ECO:0000256" key="6">
    <source>
        <dbReference type="SAM" id="Coils"/>
    </source>
</evidence>
<evidence type="ECO:0000256" key="3">
    <source>
        <dbReference type="ARBA" id="ARBA00022771"/>
    </source>
</evidence>
<dbReference type="GO" id="GO:0000981">
    <property type="term" value="F:DNA-binding transcription factor activity, RNA polymerase II-specific"/>
    <property type="evidence" value="ECO:0007669"/>
    <property type="project" value="TreeGrafter"/>
</dbReference>
<feature type="domain" description="C2H2-type" evidence="7">
    <location>
        <begin position="95"/>
        <end position="127"/>
    </location>
</feature>
<dbReference type="InterPro" id="IPR036236">
    <property type="entry name" value="Znf_C2H2_sf"/>
</dbReference>
<dbReference type="SUPFAM" id="SSF57667">
    <property type="entry name" value="beta-beta-alpha zinc fingers"/>
    <property type="match status" value="1"/>
</dbReference>
<dbReference type="AlphaFoldDB" id="A0A6J8BHC3"/>
<keyword evidence="6" id="KW-0175">Coiled coil</keyword>
<dbReference type="SMART" id="SM00355">
    <property type="entry name" value="ZnF_C2H2"/>
    <property type="match status" value="3"/>
</dbReference>
<dbReference type="GO" id="GO:0000977">
    <property type="term" value="F:RNA polymerase II transcription regulatory region sequence-specific DNA binding"/>
    <property type="evidence" value="ECO:0007669"/>
    <property type="project" value="TreeGrafter"/>
</dbReference>
<evidence type="ECO:0000256" key="4">
    <source>
        <dbReference type="ARBA" id="ARBA00022833"/>
    </source>
</evidence>
<keyword evidence="9" id="KW-1185">Reference proteome</keyword>
<accession>A0A6J8BHC3</accession>
<evidence type="ECO:0000313" key="9">
    <source>
        <dbReference type="Proteomes" id="UP000507470"/>
    </source>
</evidence>